<dbReference type="PANTHER" id="PTHR43384:SF6">
    <property type="entry name" value="SEPTUM SITE-DETERMINING PROTEIN MIND HOMOLOG, CHLOROPLASTIC"/>
    <property type="match status" value="1"/>
</dbReference>
<dbReference type="Proteomes" id="UP000184342">
    <property type="component" value="Unassembled WGS sequence"/>
</dbReference>
<dbReference type="GO" id="GO:0005829">
    <property type="term" value="C:cytosol"/>
    <property type="evidence" value="ECO:0007669"/>
    <property type="project" value="TreeGrafter"/>
</dbReference>
<evidence type="ECO:0000256" key="2">
    <source>
        <dbReference type="ARBA" id="ARBA00022840"/>
    </source>
</evidence>
<dbReference type="GO" id="GO:0005524">
    <property type="term" value="F:ATP binding"/>
    <property type="evidence" value="ECO:0007669"/>
    <property type="project" value="UniProtKB-KW"/>
</dbReference>
<dbReference type="SUPFAM" id="SSF52540">
    <property type="entry name" value="P-loop containing nucleoside triphosphate hydrolases"/>
    <property type="match status" value="1"/>
</dbReference>
<dbReference type="PANTHER" id="PTHR43384">
    <property type="entry name" value="SEPTUM SITE-DETERMINING PROTEIN MIND HOMOLOG, CHLOROPLASTIC-RELATED"/>
    <property type="match status" value="1"/>
</dbReference>
<evidence type="ECO:0000313" key="4">
    <source>
        <dbReference type="EMBL" id="SHJ37746.1"/>
    </source>
</evidence>
<proteinExistence type="predicted"/>
<dbReference type="GO" id="GO:0009898">
    <property type="term" value="C:cytoplasmic side of plasma membrane"/>
    <property type="evidence" value="ECO:0007669"/>
    <property type="project" value="TreeGrafter"/>
</dbReference>
<accession>A0A1M6ITH5</accession>
<protein>
    <submittedName>
        <fullName evidence="4">CO dehydrogenase maturation factor</fullName>
    </submittedName>
</protein>
<name>A0A1M6ITH5_9FIRM</name>
<keyword evidence="2" id="KW-0067">ATP-binding</keyword>
<dbReference type="GO" id="GO:0016887">
    <property type="term" value="F:ATP hydrolysis activity"/>
    <property type="evidence" value="ECO:0007669"/>
    <property type="project" value="TreeGrafter"/>
</dbReference>
<dbReference type="InterPro" id="IPR014433">
    <property type="entry name" value="CooC"/>
</dbReference>
<dbReference type="InterPro" id="IPR002586">
    <property type="entry name" value="CobQ/CobB/MinD/ParA_Nub-bd_dom"/>
</dbReference>
<sequence>MKIAVSGKGGTGKSTTSAAMIQLLLDRGHHVFAVDADPDVSLGLLLGFPAEEINQMKPVVEMVDLMKDKAGDVGLFTLNPEVDDIIRDFKLTRDNLQFLRMGAVKAGGSSCYCRENSVLNAMIASLLMQDDDYLVLDMGAGIEHLTRGTARGVDLMLIVTEPSLVSVATAQVINDLATDLGIAQTRFIGNRVRSEIDRAFLENKLGKENMAGFIPYTEEITTQSLTGDFATNRIIPKGLPDIIDGIALLQKTL</sequence>
<dbReference type="Pfam" id="PF01656">
    <property type="entry name" value="CbiA"/>
    <property type="match status" value="1"/>
</dbReference>
<dbReference type="AlphaFoldDB" id="A0A1M6ITH5"/>
<organism evidence="4 5">
    <name type="scientific">Parasporobacterium paucivorans DSM 15970</name>
    <dbReference type="NCBI Taxonomy" id="1122934"/>
    <lineage>
        <taxon>Bacteria</taxon>
        <taxon>Bacillati</taxon>
        <taxon>Bacillota</taxon>
        <taxon>Clostridia</taxon>
        <taxon>Lachnospirales</taxon>
        <taxon>Lachnospiraceae</taxon>
        <taxon>Parasporobacterium</taxon>
    </lineage>
</organism>
<keyword evidence="5" id="KW-1185">Reference proteome</keyword>
<dbReference type="InterPro" id="IPR050625">
    <property type="entry name" value="ParA/MinD_ATPase"/>
</dbReference>
<gene>
    <name evidence="4" type="ORF">SAMN02745691_01849</name>
</gene>
<dbReference type="EMBL" id="FQYT01000019">
    <property type="protein sequence ID" value="SHJ37746.1"/>
    <property type="molecule type" value="Genomic_DNA"/>
</dbReference>
<dbReference type="STRING" id="1122934.SAMN02745691_01849"/>
<dbReference type="PIRSF" id="PIRSF005647">
    <property type="entry name" value="CooC"/>
    <property type="match status" value="1"/>
</dbReference>
<dbReference type="Gene3D" id="3.40.50.300">
    <property type="entry name" value="P-loop containing nucleotide triphosphate hydrolases"/>
    <property type="match status" value="1"/>
</dbReference>
<dbReference type="GO" id="GO:0051782">
    <property type="term" value="P:negative regulation of cell division"/>
    <property type="evidence" value="ECO:0007669"/>
    <property type="project" value="TreeGrafter"/>
</dbReference>
<evidence type="ECO:0000256" key="1">
    <source>
        <dbReference type="ARBA" id="ARBA00022741"/>
    </source>
</evidence>
<evidence type="ECO:0000313" key="5">
    <source>
        <dbReference type="Proteomes" id="UP000184342"/>
    </source>
</evidence>
<keyword evidence="1" id="KW-0547">Nucleotide-binding</keyword>
<reference evidence="4 5" key="1">
    <citation type="submission" date="2016-11" db="EMBL/GenBank/DDBJ databases">
        <authorList>
            <person name="Jaros S."/>
            <person name="Januszkiewicz K."/>
            <person name="Wedrychowicz H."/>
        </authorList>
    </citation>
    <scope>NUCLEOTIDE SEQUENCE [LARGE SCALE GENOMIC DNA]</scope>
    <source>
        <strain evidence="4 5">DSM 15970</strain>
    </source>
</reference>
<dbReference type="RefSeq" id="WP_073994135.1">
    <property type="nucleotide sequence ID" value="NZ_FQYT01000019.1"/>
</dbReference>
<evidence type="ECO:0000259" key="3">
    <source>
        <dbReference type="Pfam" id="PF01656"/>
    </source>
</evidence>
<dbReference type="InterPro" id="IPR027417">
    <property type="entry name" value="P-loop_NTPase"/>
</dbReference>
<dbReference type="OrthoDB" id="9779073at2"/>
<feature type="domain" description="CobQ/CobB/MinD/ParA nucleotide binding" evidence="3">
    <location>
        <begin position="3"/>
        <end position="226"/>
    </location>
</feature>